<dbReference type="InterPro" id="IPR001789">
    <property type="entry name" value="Sig_transdc_resp-reg_receiver"/>
</dbReference>
<reference evidence="6 7" key="1">
    <citation type="journal article" date="2014" name="Genome Announc.">
        <title>Complete Genome Sequence of Polychlorinated Biphenyl Degrader Comamonas testosteroni TK102 (NBRC 109938).</title>
        <authorList>
            <person name="Fukuda K."/>
            <person name="Hosoyama A."/>
            <person name="Tsuchikane K."/>
            <person name="Ohji S."/>
            <person name="Yamazoe A."/>
            <person name="Fujita N."/>
            <person name="Shintani M."/>
            <person name="Kimbara K."/>
        </authorList>
    </citation>
    <scope>NUCLEOTIDE SEQUENCE [LARGE SCALE GENOMIC DNA]</scope>
    <source>
        <strain evidence="6">TK102</strain>
    </source>
</reference>
<dbReference type="Proteomes" id="UP000028782">
    <property type="component" value="Chromosome"/>
</dbReference>
<dbReference type="AlphaFoldDB" id="A0A076PKE7"/>
<dbReference type="Gene3D" id="6.10.250.690">
    <property type="match status" value="1"/>
</dbReference>
<dbReference type="Pfam" id="PF00486">
    <property type="entry name" value="Trans_reg_C"/>
    <property type="match status" value="1"/>
</dbReference>
<dbReference type="PROSITE" id="PS51755">
    <property type="entry name" value="OMPR_PHOB"/>
    <property type="match status" value="1"/>
</dbReference>
<dbReference type="Pfam" id="PF00072">
    <property type="entry name" value="Response_reg"/>
    <property type="match status" value="1"/>
</dbReference>
<dbReference type="Gene3D" id="1.10.10.10">
    <property type="entry name" value="Winged helix-like DNA-binding domain superfamily/Winged helix DNA-binding domain"/>
    <property type="match status" value="1"/>
</dbReference>
<dbReference type="PROSITE" id="PS50110">
    <property type="entry name" value="RESPONSE_REGULATORY"/>
    <property type="match status" value="1"/>
</dbReference>
<dbReference type="SUPFAM" id="SSF52172">
    <property type="entry name" value="CheY-like"/>
    <property type="match status" value="1"/>
</dbReference>
<keyword evidence="1 3" id="KW-0238">DNA-binding</keyword>
<name>A0A076PKE7_COMTE</name>
<dbReference type="KEGG" id="ctes:O987_10195"/>
<feature type="modified residue" description="4-aspartylphosphate" evidence="2">
    <location>
        <position position="51"/>
    </location>
</feature>
<dbReference type="GO" id="GO:0005829">
    <property type="term" value="C:cytosol"/>
    <property type="evidence" value="ECO:0007669"/>
    <property type="project" value="TreeGrafter"/>
</dbReference>
<evidence type="ECO:0000259" key="5">
    <source>
        <dbReference type="PROSITE" id="PS51755"/>
    </source>
</evidence>
<feature type="DNA-binding region" description="OmpR/PhoB-type" evidence="3">
    <location>
        <begin position="124"/>
        <end position="221"/>
    </location>
</feature>
<protein>
    <submittedName>
        <fullName evidence="6">Transcriptional regulator</fullName>
    </submittedName>
</protein>
<evidence type="ECO:0000256" key="1">
    <source>
        <dbReference type="ARBA" id="ARBA00023125"/>
    </source>
</evidence>
<feature type="domain" description="Response regulatory" evidence="4">
    <location>
        <begin position="2"/>
        <end position="116"/>
    </location>
</feature>
<dbReference type="CDD" id="cd00383">
    <property type="entry name" value="trans_reg_C"/>
    <property type="match status" value="1"/>
</dbReference>
<accession>A0A076PKE7</accession>
<dbReference type="GO" id="GO:0032993">
    <property type="term" value="C:protein-DNA complex"/>
    <property type="evidence" value="ECO:0007669"/>
    <property type="project" value="TreeGrafter"/>
</dbReference>
<dbReference type="GO" id="GO:0006355">
    <property type="term" value="P:regulation of DNA-templated transcription"/>
    <property type="evidence" value="ECO:0007669"/>
    <property type="project" value="InterPro"/>
</dbReference>
<evidence type="ECO:0000256" key="2">
    <source>
        <dbReference type="PROSITE-ProRule" id="PRU00169"/>
    </source>
</evidence>
<evidence type="ECO:0000256" key="3">
    <source>
        <dbReference type="PROSITE-ProRule" id="PRU01091"/>
    </source>
</evidence>
<dbReference type="InterPro" id="IPR036388">
    <property type="entry name" value="WH-like_DNA-bd_sf"/>
</dbReference>
<dbReference type="Gene3D" id="3.40.50.2300">
    <property type="match status" value="1"/>
</dbReference>
<feature type="domain" description="OmpR/PhoB-type" evidence="5">
    <location>
        <begin position="124"/>
        <end position="221"/>
    </location>
</feature>
<keyword evidence="2" id="KW-0597">Phosphoprotein</keyword>
<dbReference type="SMART" id="SM00862">
    <property type="entry name" value="Trans_reg_C"/>
    <property type="match status" value="1"/>
</dbReference>
<dbReference type="PANTHER" id="PTHR48111">
    <property type="entry name" value="REGULATOR OF RPOS"/>
    <property type="match status" value="1"/>
</dbReference>
<dbReference type="PANTHER" id="PTHR48111:SF36">
    <property type="entry name" value="TRANSCRIPTIONAL REGULATORY PROTEIN CUTR"/>
    <property type="match status" value="1"/>
</dbReference>
<evidence type="ECO:0000313" key="6">
    <source>
        <dbReference type="EMBL" id="AIJ46163.1"/>
    </source>
</evidence>
<dbReference type="InterPro" id="IPR039420">
    <property type="entry name" value="WalR-like"/>
</dbReference>
<dbReference type="GO" id="GO:0000976">
    <property type="term" value="F:transcription cis-regulatory region binding"/>
    <property type="evidence" value="ECO:0007669"/>
    <property type="project" value="TreeGrafter"/>
</dbReference>
<dbReference type="InterPro" id="IPR011006">
    <property type="entry name" value="CheY-like_superfamily"/>
</dbReference>
<dbReference type="SMART" id="SM00448">
    <property type="entry name" value="REC"/>
    <property type="match status" value="1"/>
</dbReference>
<dbReference type="GO" id="GO:0000156">
    <property type="term" value="F:phosphorelay response regulator activity"/>
    <property type="evidence" value="ECO:0007669"/>
    <property type="project" value="TreeGrafter"/>
</dbReference>
<evidence type="ECO:0000259" key="4">
    <source>
        <dbReference type="PROSITE" id="PS50110"/>
    </source>
</evidence>
<dbReference type="RefSeq" id="WP_003056167.1">
    <property type="nucleotide sequence ID" value="NZ_CP006704.1"/>
</dbReference>
<dbReference type="EMBL" id="CP006704">
    <property type="protein sequence ID" value="AIJ46163.1"/>
    <property type="molecule type" value="Genomic_DNA"/>
</dbReference>
<gene>
    <name evidence="6" type="ORF">O987_10195</name>
</gene>
<proteinExistence type="predicted"/>
<organism evidence="6 7">
    <name type="scientific">Comamonas testosteroni TK102</name>
    <dbReference type="NCBI Taxonomy" id="1392005"/>
    <lineage>
        <taxon>Bacteria</taxon>
        <taxon>Pseudomonadati</taxon>
        <taxon>Pseudomonadota</taxon>
        <taxon>Betaproteobacteria</taxon>
        <taxon>Burkholderiales</taxon>
        <taxon>Comamonadaceae</taxon>
        <taxon>Comamonas</taxon>
    </lineage>
</organism>
<evidence type="ECO:0000313" key="7">
    <source>
        <dbReference type="Proteomes" id="UP000028782"/>
    </source>
</evidence>
<dbReference type="HOGENOM" id="CLU_000445_30_1_4"/>
<sequence>MRVLIVEDSQTLAEALSQSLQSEGYACDTAADGVSALKFLASYRYDAIILDLMLPRLDGFGVLRALGREAHAAPVLVLSARELLDDRVRALDAGADDYLTKPFELAELLARLRALVRRPPQRDVPVLRHGDLEVDPRSRIARFKCIDLGLTPKEYGLLDLLLRRRGATLSRSQIFEHLYDSRSDASDKVVEVIVSTLRTKLALCGLDELIVTRRGFGYILP</sequence>
<dbReference type="InterPro" id="IPR001867">
    <property type="entry name" value="OmpR/PhoB-type_DNA-bd"/>
</dbReference>